<dbReference type="Proteomes" id="UP000577362">
    <property type="component" value="Unassembled WGS sequence"/>
</dbReference>
<reference evidence="3 4" key="1">
    <citation type="submission" date="2020-08" db="EMBL/GenBank/DDBJ databases">
        <title>Genomic Encyclopedia of Type Strains, Phase IV (KMG-IV): sequencing the most valuable type-strain genomes for metagenomic binning, comparative biology and taxonomic classification.</title>
        <authorList>
            <person name="Goeker M."/>
        </authorList>
    </citation>
    <scope>NUCLEOTIDE SEQUENCE [LARGE SCALE GENOMIC DNA]</scope>
    <source>
        <strain evidence="3 4">DSM 103737</strain>
    </source>
</reference>
<proteinExistence type="predicted"/>
<evidence type="ECO:0000256" key="1">
    <source>
        <dbReference type="SAM" id="Coils"/>
    </source>
</evidence>
<organism evidence="3 4">
    <name type="scientific">Chelatococcus caeni</name>
    <dbReference type="NCBI Taxonomy" id="1348468"/>
    <lineage>
        <taxon>Bacteria</taxon>
        <taxon>Pseudomonadati</taxon>
        <taxon>Pseudomonadota</taxon>
        <taxon>Alphaproteobacteria</taxon>
        <taxon>Hyphomicrobiales</taxon>
        <taxon>Chelatococcaceae</taxon>
        <taxon>Chelatococcus</taxon>
    </lineage>
</organism>
<protein>
    <submittedName>
        <fullName evidence="3">Putative nucleic acid-binding Zn-ribbon protein</fullName>
    </submittedName>
</protein>
<dbReference type="RefSeq" id="WP_183316899.1">
    <property type="nucleotide sequence ID" value="NZ_JACIEN010000003.1"/>
</dbReference>
<dbReference type="AlphaFoldDB" id="A0A840C1Q1"/>
<keyword evidence="4" id="KW-1185">Reference proteome</keyword>
<dbReference type="EMBL" id="JACIEN010000003">
    <property type="protein sequence ID" value="MBB4017588.1"/>
    <property type="molecule type" value="Genomic_DNA"/>
</dbReference>
<feature type="transmembrane region" description="Helical" evidence="2">
    <location>
        <begin position="70"/>
        <end position="90"/>
    </location>
</feature>
<evidence type="ECO:0000256" key="2">
    <source>
        <dbReference type="SAM" id="Phobius"/>
    </source>
</evidence>
<evidence type="ECO:0000313" key="3">
    <source>
        <dbReference type="EMBL" id="MBB4017588.1"/>
    </source>
</evidence>
<keyword evidence="1" id="KW-0175">Coiled coil</keyword>
<comment type="caution">
    <text evidence="3">The sequence shown here is derived from an EMBL/GenBank/DDBJ whole genome shotgun (WGS) entry which is preliminary data.</text>
</comment>
<sequence>MNQLDEISRAIGELSAKVSGVEKTVARIDGKIGDVVERVVKVESTVSEHEERIDGAEAVAKRVERYEQRAVGGVALVTLAAGGLGAMAWAKIREWLGI</sequence>
<dbReference type="Gene3D" id="1.20.5.340">
    <property type="match status" value="1"/>
</dbReference>
<keyword evidence="2" id="KW-0812">Transmembrane</keyword>
<name>A0A840C1Q1_9HYPH</name>
<evidence type="ECO:0000313" key="4">
    <source>
        <dbReference type="Proteomes" id="UP000577362"/>
    </source>
</evidence>
<keyword evidence="2" id="KW-0472">Membrane</keyword>
<keyword evidence="2" id="KW-1133">Transmembrane helix</keyword>
<accession>A0A840C1Q1</accession>
<gene>
    <name evidence="3" type="ORF">GGR16_002622</name>
</gene>
<feature type="coiled-coil region" evidence="1">
    <location>
        <begin position="39"/>
        <end position="66"/>
    </location>
</feature>